<comment type="caution">
    <text evidence="1">The sequence shown here is derived from an EMBL/GenBank/DDBJ whole genome shotgun (WGS) entry which is preliminary data.</text>
</comment>
<evidence type="ECO:0000313" key="2">
    <source>
        <dbReference type="Proteomes" id="UP000265520"/>
    </source>
</evidence>
<feature type="non-terminal residue" evidence="1">
    <location>
        <position position="42"/>
    </location>
</feature>
<dbReference type="AlphaFoldDB" id="A0A392PI82"/>
<keyword evidence="2" id="KW-1185">Reference proteome</keyword>
<dbReference type="EMBL" id="LXQA010081432">
    <property type="protein sequence ID" value="MCI11768.1"/>
    <property type="molecule type" value="Genomic_DNA"/>
</dbReference>
<evidence type="ECO:0000313" key="1">
    <source>
        <dbReference type="EMBL" id="MCI11768.1"/>
    </source>
</evidence>
<proteinExistence type="predicted"/>
<name>A0A392PI82_9FABA</name>
<accession>A0A392PI82</accession>
<organism evidence="1 2">
    <name type="scientific">Trifolium medium</name>
    <dbReference type="NCBI Taxonomy" id="97028"/>
    <lineage>
        <taxon>Eukaryota</taxon>
        <taxon>Viridiplantae</taxon>
        <taxon>Streptophyta</taxon>
        <taxon>Embryophyta</taxon>
        <taxon>Tracheophyta</taxon>
        <taxon>Spermatophyta</taxon>
        <taxon>Magnoliopsida</taxon>
        <taxon>eudicotyledons</taxon>
        <taxon>Gunneridae</taxon>
        <taxon>Pentapetalae</taxon>
        <taxon>rosids</taxon>
        <taxon>fabids</taxon>
        <taxon>Fabales</taxon>
        <taxon>Fabaceae</taxon>
        <taxon>Papilionoideae</taxon>
        <taxon>50 kb inversion clade</taxon>
        <taxon>NPAAA clade</taxon>
        <taxon>Hologalegina</taxon>
        <taxon>IRL clade</taxon>
        <taxon>Trifolieae</taxon>
        <taxon>Trifolium</taxon>
    </lineage>
</organism>
<reference evidence="1 2" key="1">
    <citation type="journal article" date="2018" name="Front. Plant Sci.">
        <title>Red Clover (Trifolium pratense) and Zigzag Clover (T. medium) - A Picture of Genomic Similarities and Differences.</title>
        <authorList>
            <person name="Dluhosova J."/>
            <person name="Istvanek J."/>
            <person name="Nedelnik J."/>
            <person name="Repkova J."/>
        </authorList>
    </citation>
    <scope>NUCLEOTIDE SEQUENCE [LARGE SCALE GENOMIC DNA]</scope>
    <source>
        <strain evidence="2">cv. 10/8</strain>
        <tissue evidence="1">Leaf</tissue>
    </source>
</reference>
<sequence>MASSSTGQQVAAMETSNEVPKFSYHQFQSFGNKELEEAYQQL</sequence>
<dbReference type="Proteomes" id="UP000265520">
    <property type="component" value="Unassembled WGS sequence"/>
</dbReference>
<protein>
    <submittedName>
        <fullName evidence="1">Uncharacterized protein</fullName>
    </submittedName>
</protein>